<proteinExistence type="predicted"/>
<feature type="transmembrane region" description="Helical" evidence="1">
    <location>
        <begin position="42"/>
        <end position="64"/>
    </location>
</feature>
<evidence type="ECO:0000256" key="1">
    <source>
        <dbReference type="SAM" id="Phobius"/>
    </source>
</evidence>
<keyword evidence="1" id="KW-1133">Transmembrane helix</keyword>
<evidence type="ECO:0000313" key="3">
    <source>
        <dbReference type="Proteomes" id="UP000571183"/>
    </source>
</evidence>
<dbReference type="AlphaFoldDB" id="A0A840DJ71"/>
<protein>
    <recommendedName>
        <fullName evidence="4">DUF3054 domain-containing protein</fullName>
    </recommendedName>
</protein>
<sequence length="134" mass="14226">MPQPHTAKTATSTVAVAAVIDFALLIIFAFTGRNSHGLPLSITGVFETALPFLLAAAVGWIITAMWRAPQSLVKGLLLWLITVGGGQLLRMLLQGTEFSLPFFLVSLGVVGIFLVGWRAIAAAIRTLNKAPRSA</sequence>
<dbReference type="InterPro" id="IPR021414">
    <property type="entry name" value="DUF3054"/>
</dbReference>
<accession>A0A840DJ71</accession>
<feature type="transmembrane region" description="Helical" evidence="1">
    <location>
        <begin position="12"/>
        <end position="30"/>
    </location>
</feature>
<comment type="caution">
    <text evidence="2">The sequence shown here is derived from an EMBL/GenBank/DDBJ whole genome shotgun (WGS) entry which is preliminary data.</text>
</comment>
<feature type="transmembrane region" description="Helical" evidence="1">
    <location>
        <begin position="99"/>
        <end position="124"/>
    </location>
</feature>
<gene>
    <name evidence="2" type="ORF">F5897_000840</name>
</gene>
<dbReference type="Proteomes" id="UP000571183">
    <property type="component" value="Unassembled WGS sequence"/>
</dbReference>
<evidence type="ECO:0000313" key="2">
    <source>
        <dbReference type="EMBL" id="MBB4071532.1"/>
    </source>
</evidence>
<name>A0A840DJ71_9MICO</name>
<dbReference type="RefSeq" id="WP_124824128.1">
    <property type="nucleotide sequence ID" value="NZ_JACIFD010000007.1"/>
</dbReference>
<keyword evidence="3" id="KW-1185">Reference proteome</keyword>
<dbReference type="Pfam" id="PF11255">
    <property type="entry name" value="DUF3054"/>
    <property type="match status" value="1"/>
</dbReference>
<feature type="transmembrane region" description="Helical" evidence="1">
    <location>
        <begin position="76"/>
        <end position="93"/>
    </location>
</feature>
<dbReference type="EMBL" id="JACIFD010000007">
    <property type="protein sequence ID" value="MBB4071532.1"/>
    <property type="molecule type" value="Genomic_DNA"/>
</dbReference>
<reference evidence="2" key="1">
    <citation type="submission" date="2020-08" db="EMBL/GenBank/DDBJ databases">
        <title>Sequencing the genomes of 1000 actinobacteria strains.</title>
        <authorList>
            <person name="Klenk H.-P."/>
        </authorList>
    </citation>
    <scope>NUCLEOTIDE SEQUENCE [LARGE SCALE GENOMIC DNA]</scope>
    <source>
        <strain evidence="2">DSM 27064</strain>
    </source>
</reference>
<keyword evidence="1" id="KW-0472">Membrane</keyword>
<organism evidence="2 3">
    <name type="scientific">Canibacter oris</name>
    <dbReference type="NCBI Taxonomy" id="1365628"/>
    <lineage>
        <taxon>Bacteria</taxon>
        <taxon>Bacillati</taxon>
        <taxon>Actinomycetota</taxon>
        <taxon>Actinomycetes</taxon>
        <taxon>Micrococcales</taxon>
        <taxon>Microbacteriaceae</taxon>
        <taxon>Canibacter</taxon>
    </lineage>
</organism>
<keyword evidence="1" id="KW-0812">Transmembrane</keyword>
<evidence type="ECO:0008006" key="4">
    <source>
        <dbReference type="Google" id="ProtNLM"/>
    </source>
</evidence>